<dbReference type="Pfam" id="PF00005">
    <property type="entry name" value="ABC_tran"/>
    <property type="match status" value="1"/>
</dbReference>
<name>A0ABS2RGX9_9ACTN</name>
<dbReference type="EMBL" id="JAFBCF010000001">
    <property type="protein sequence ID" value="MBM7797446.1"/>
    <property type="molecule type" value="Genomic_DNA"/>
</dbReference>
<protein>
    <submittedName>
        <fullName evidence="6">Peptide/nickel transport system ATP-binding protein</fullName>
    </submittedName>
</protein>
<comment type="caution">
    <text evidence="6">The sequence shown here is derived from an EMBL/GenBank/DDBJ whole genome shotgun (WGS) entry which is preliminary data.</text>
</comment>
<keyword evidence="2" id="KW-0813">Transport</keyword>
<keyword evidence="7" id="KW-1185">Reference proteome</keyword>
<accession>A0ABS2RGX9</accession>
<sequence>MSAEGSPPSLYEVSELVRTFGHGPHAVAAVRGVSLSVQQGERLGIVGESGSGKSTLIRLMAALDRPTSGQIRFRGRDITSLRESQLGFLRSAVQLVFQDPRSSLDPRMRVADIITEPLRSRLLRHRPDVPTDSRQRLAEVMDAVGLPLSLARRYPHEFSGGQRQRIAIARALAPRPQVLIADEPVSALDVSVRAQVLNLLNSLVRDFQLTMVFVSHDLTVVRHVCDTVAVMKSGQLVELGPTEQIYANPQQQYTRELLAAVPRIP</sequence>
<dbReference type="InterPro" id="IPR050319">
    <property type="entry name" value="ABC_transp_ATP-bind"/>
</dbReference>
<evidence type="ECO:0000313" key="6">
    <source>
        <dbReference type="EMBL" id="MBM7797446.1"/>
    </source>
</evidence>
<dbReference type="SUPFAM" id="SSF52540">
    <property type="entry name" value="P-loop containing nucleoside triphosphate hydrolases"/>
    <property type="match status" value="1"/>
</dbReference>
<dbReference type="PROSITE" id="PS00211">
    <property type="entry name" value="ABC_TRANSPORTER_1"/>
    <property type="match status" value="1"/>
</dbReference>
<feature type="domain" description="ABC transporter" evidence="5">
    <location>
        <begin position="11"/>
        <end position="258"/>
    </location>
</feature>
<evidence type="ECO:0000313" key="7">
    <source>
        <dbReference type="Proteomes" id="UP000704762"/>
    </source>
</evidence>
<evidence type="ECO:0000256" key="4">
    <source>
        <dbReference type="ARBA" id="ARBA00022840"/>
    </source>
</evidence>
<proteinExistence type="inferred from homology"/>
<evidence type="ECO:0000256" key="1">
    <source>
        <dbReference type="ARBA" id="ARBA00005417"/>
    </source>
</evidence>
<dbReference type="CDD" id="cd03257">
    <property type="entry name" value="ABC_NikE_OppD_transporters"/>
    <property type="match status" value="1"/>
</dbReference>
<evidence type="ECO:0000256" key="2">
    <source>
        <dbReference type="ARBA" id="ARBA00022448"/>
    </source>
</evidence>
<dbReference type="SMART" id="SM00382">
    <property type="entry name" value="AAA"/>
    <property type="match status" value="1"/>
</dbReference>
<dbReference type="PROSITE" id="PS50893">
    <property type="entry name" value="ABC_TRANSPORTER_2"/>
    <property type="match status" value="1"/>
</dbReference>
<reference evidence="6 7" key="1">
    <citation type="submission" date="2021-01" db="EMBL/GenBank/DDBJ databases">
        <title>Sequencing the genomes of 1000 actinobacteria strains.</title>
        <authorList>
            <person name="Klenk H.-P."/>
        </authorList>
    </citation>
    <scope>NUCLEOTIDE SEQUENCE [LARGE SCALE GENOMIC DNA]</scope>
    <source>
        <strain evidence="6 7">DSM 18662</strain>
    </source>
</reference>
<dbReference type="InterPro" id="IPR003593">
    <property type="entry name" value="AAA+_ATPase"/>
</dbReference>
<dbReference type="Proteomes" id="UP000704762">
    <property type="component" value="Unassembled WGS sequence"/>
</dbReference>
<dbReference type="RefSeq" id="WP_425561303.1">
    <property type="nucleotide sequence ID" value="NZ_BAAAQP010000003.1"/>
</dbReference>
<dbReference type="PANTHER" id="PTHR43776:SF7">
    <property type="entry name" value="D,D-DIPEPTIDE TRANSPORT ATP-BINDING PROTEIN DDPF-RELATED"/>
    <property type="match status" value="1"/>
</dbReference>
<dbReference type="GO" id="GO:0005524">
    <property type="term" value="F:ATP binding"/>
    <property type="evidence" value="ECO:0007669"/>
    <property type="project" value="UniProtKB-KW"/>
</dbReference>
<evidence type="ECO:0000256" key="3">
    <source>
        <dbReference type="ARBA" id="ARBA00022741"/>
    </source>
</evidence>
<gene>
    <name evidence="6" type="ORF">JOE57_000367</name>
</gene>
<keyword evidence="3" id="KW-0547">Nucleotide-binding</keyword>
<comment type="similarity">
    <text evidence="1">Belongs to the ABC transporter superfamily.</text>
</comment>
<dbReference type="PANTHER" id="PTHR43776">
    <property type="entry name" value="TRANSPORT ATP-BINDING PROTEIN"/>
    <property type="match status" value="1"/>
</dbReference>
<dbReference type="InterPro" id="IPR003439">
    <property type="entry name" value="ABC_transporter-like_ATP-bd"/>
</dbReference>
<dbReference type="Gene3D" id="3.40.50.300">
    <property type="entry name" value="P-loop containing nucleotide triphosphate hydrolases"/>
    <property type="match status" value="1"/>
</dbReference>
<organism evidence="6 7">
    <name type="scientific">Microlunatus panaciterrae</name>
    <dbReference type="NCBI Taxonomy" id="400768"/>
    <lineage>
        <taxon>Bacteria</taxon>
        <taxon>Bacillati</taxon>
        <taxon>Actinomycetota</taxon>
        <taxon>Actinomycetes</taxon>
        <taxon>Propionibacteriales</taxon>
        <taxon>Propionibacteriaceae</taxon>
        <taxon>Microlunatus</taxon>
    </lineage>
</organism>
<dbReference type="InterPro" id="IPR027417">
    <property type="entry name" value="P-loop_NTPase"/>
</dbReference>
<keyword evidence="4 6" id="KW-0067">ATP-binding</keyword>
<evidence type="ECO:0000259" key="5">
    <source>
        <dbReference type="PROSITE" id="PS50893"/>
    </source>
</evidence>
<dbReference type="InterPro" id="IPR017871">
    <property type="entry name" value="ABC_transporter-like_CS"/>
</dbReference>